<keyword evidence="6" id="KW-0443">Lipid metabolism</keyword>
<dbReference type="AlphaFoldDB" id="A0A1M7KQM8"/>
<evidence type="ECO:0000256" key="2">
    <source>
        <dbReference type="ARBA" id="ARBA00022516"/>
    </source>
</evidence>
<dbReference type="GO" id="GO:0043772">
    <property type="term" value="F:acyl-phosphate glycerol-3-phosphate acyltransferase activity"/>
    <property type="evidence" value="ECO:0007669"/>
    <property type="project" value="InterPro"/>
</dbReference>
<feature type="transmembrane region" description="Helical" evidence="10">
    <location>
        <begin position="160"/>
        <end position="179"/>
    </location>
</feature>
<dbReference type="GO" id="GO:0005886">
    <property type="term" value="C:plasma membrane"/>
    <property type="evidence" value="ECO:0007669"/>
    <property type="project" value="InterPro"/>
</dbReference>
<dbReference type="InterPro" id="IPR003811">
    <property type="entry name" value="G3P_acylTferase_PlsY"/>
</dbReference>
<evidence type="ECO:0000256" key="5">
    <source>
        <dbReference type="ARBA" id="ARBA00022989"/>
    </source>
</evidence>
<evidence type="ECO:0000256" key="8">
    <source>
        <dbReference type="ARBA" id="ARBA00023209"/>
    </source>
</evidence>
<evidence type="ECO:0000313" key="12">
    <source>
        <dbReference type="EMBL" id="SHM67758.1"/>
    </source>
</evidence>
<dbReference type="GO" id="GO:0005975">
    <property type="term" value="P:carbohydrate metabolic process"/>
    <property type="evidence" value="ECO:0007669"/>
    <property type="project" value="InterPro"/>
</dbReference>
<keyword evidence="3" id="KW-0808">Transferase</keyword>
<proteinExistence type="predicted"/>
<dbReference type="GO" id="GO:0008654">
    <property type="term" value="P:phospholipid biosynthetic process"/>
    <property type="evidence" value="ECO:0007669"/>
    <property type="project" value="UniProtKB-KW"/>
</dbReference>
<evidence type="ECO:0000256" key="1">
    <source>
        <dbReference type="ARBA" id="ARBA00022475"/>
    </source>
</evidence>
<dbReference type="EMBL" id="FRCR01000009">
    <property type="protein sequence ID" value="SHM67758.1"/>
    <property type="molecule type" value="Genomic_DNA"/>
</dbReference>
<keyword evidence="2" id="KW-0444">Lipid biosynthesis</keyword>
<protein>
    <submittedName>
        <fullName evidence="12">Polysaccharide deacetylase family sporulation protein PdaB</fullName>
    </submittedName>
</protein>
<evidence type="ECO:0000259" key="11">
    <source>
        <dbReference type="PROSITE" id="PS51677"/>
    </source>
</evidence>
<keyword evidence="8" id="KW-0594">Phospholipid biosynthesis</keyword>
<keyword evidence="1" id="KW-1003">Cell membrane</keyword>
<dbReference type="Gene3D" id="3.20.20.370">
    <property type="entry name" value="Glycoside hydrolase/deacetylase"/>
    <property type="match status" value="1"/>
</dbReference>
<keyword evidence="13" id="KW-1185">Reference proteome</keyword>
<keyword evidence="9" id="KW-1208">Phospholipid metabolism</keyword>
<dbReference type="Proteomes" id="UP000184375">
    <property type="component" value="Unassembled WGS sequence"/>
</dbReference>
<dbReference type="InterPro" id="IPR050248">
    <property type="entry name" value="Polysacc_deacetylase_ArnD"/>
</dbReference>
<sequence>MYIFWIPCILSFLLASLFFTENKSASCFVDFAKGYLALRLAGIFSHSGLSYLFATAGLLLGQSRPIFRGFKGGSAEVLSLGILTFMSPILGIILLFFFLLLKFLFRDYEDAVFATSFLIPILALKFFKSDAYILMSFFTFGVLIVQFLPPALEKYIKPRFLTRVAFAFLLFFACALFFFNKYVYKGFGVQKDLIRHGPGHFKYVAITFDDGPDPLYTPQILDILKEKDVRATFFLIGKNAQQYPEIAKRITKEGHTIGNHTYSHKSLIPLSAAATRKEIKRGEEAIFKATGIRPTLFRPPRGVYSTYALKFLRQERYTVVLWDVSAMDWAELPPQSIVSNVLRHVRPGSIILFHDSGDIVSFKGGDRTNTVKALPLVIDELKAQGYDFVTVDEMIFLSELMRTEDNGEDSDSQNPAH</sequence>
<dbReference type="Pfam" id="PF01522">
    <property type="entry name" value="Polysacc_deac_1"/>
    <property type="match status" value="1"/>
</dbReference>
<accession>A0A1M7KQM8</accession>
<feature type="transmembrane region" description="Helical" evidence="10">
    <location>
        <begin position="37"/>
        <end position="60"/>
    </location>
</feature>
<evidence type="ECO:0000256" key="10">
    <source>
        <dbReference type="SAM" id="Phobius"/>
    </source>
</evidence>
<dbReference type="CDD" id="cd10917">
    <property type="entry name" value="CE4_NodB_like_6s_7s"/>
    <property type="match status" value="1"/>
</dbReference>
<dbReference type="PROSITE" id="PS51677">
    <property type="entry name" value="NODB"/>
    <property type="match status" value="1"/>
</dbReference>
<keyword evidence="5 10" id="KW-1133">Transmembrane helix</keyword>
<dbReference type="SUPFAM" id="SSF88713">
    <property type="entry name" value="Glycoside hydrolase/deacetylase"/>
    <property type="match status" value="1"/>
</dbReference>
<dbReference type="PANTHER" id="PTHR10587">
    <property type="entry name" value="GLYCOSYL TRANSFERASE-RELATED"/>
    <property type="match status" value="1"/>
</dbReference>
<feature type="domain" description="NodB homology" evidence="11">
    <location>
        <begin position="202"/>
        <end position="389"/>
    </location>
</feature>
<evidence type="ECO:0000256" key="7">
    <source>
        <dbReference type="ARBA" id="ARBA00023136"/>
    </source>
</evidence>
<gene>
    <name evidence="12" type="ORF">SAMN05660826_01662</name>
</gene>
<evidence type="ECO:0000256" key="4">
    <source>
        <dbReference type="ARBA" id="ARBA00022692"/>
    </source>
</evidence>
<dbReference type="GO" id="GO:0016810">
    <property type="term" value="F:hydrolase activity, acting on carbon-nitrogen (but not peptide) bonds"/>
    <property type="evidence" value="ECO:0007669"/>
    <property type="project" value="InterPro"/>
</dbReference>
<keyword evidence="4 10" id="KW-0812">Transmembrane</keyword>
<dbReference type="OrthoDB" id="9806342at2"/>
<evidence type="ECO:0000313" key="13">
    <source>
        <dbReference type="Proteomes" id="UP000184375"/>
    </source>
</evidence>
<dbReference type="STRING" id="447595.SAMN05660826_01662"/>
<dbReference type="SMART" id="SM01207">
    <property type="entry name" value="G3P_acyltransf"/>
    <property type="match status" value="1"/>
</dbReference>
<reference evidence="13" key="1">
    <citation type="submission" date="2016-11" db="EMBL/GenBank/DDBJ databases">
        <authorList>
            <person name="Varghese N."/>
            <person name="Submissions S."/>
        </authorList>
    </citation>
    <scope>NUCLEOTIDE SEQUENCE [LARGE SCALE GENOMIC DNA]</scope>
    <source>
        <strain evidence="13">DSM 18802</strain>
    </source>
</reference>
<feature type="transmembrane region" description="Helical" evidence="10">
    <location>
        <begin position="80"/>
        <end position="105"/>
    </location>
</feature>
<organism evidence="12 13">
    <name type="scientific">Caldanaerovirga acetigignens</name>
    <dbReference type="NCBI Taxonomy" id="447595"/>
    <lineage>
        <taxon>Bacteria</taxon>
        <taxon>Bacillati</taxon>
        <taxon>Bacillota</taxon>
        <taxon>Clostridia</taxon>
        <taxon>Thermosediminibacterales</taxon>
        <taxon>Thermosediminibacteraceae</taxon>
        <taxon>Caldanaerovirga</taxon>
    </lineage>
</organism>
<evidence type="ECO:0000256" key="3">
    <source>
        <dbReference type="ARBA" id="ARBA00022679"/>
    </source>
</evidence>
<evidence type="ECO:0000256" key="6">
    <source>
        <dbReference type="ARBA" id="ARBA00023098"/>
    </source>
</evidence>
<name>A0A1M7KQM8_9FIRM</name>
<evidence type="ECO:0000256" key="9">
    <source>
        <dbReference type="ARBA" id="ARBA00023264"/>
    </source>
</evidence>
<feature type="transmembrane region" description="Helical" evidence="10">
    <location>
        <begin position="132"/>
        <end position="148"/>
    </location>
</feature>
<dbReference type="InterPro" id="IPR002509">
    <property type="entry name" value="NODB_dom"/>
</dbReference>
<keyword evidence="7 10" id="KW-0472">Membrane</keyword>
<dbReference type="Pfam" id="PF02660">
    <property type="entry name" value="G3P_acyltransf"/>
    <property type="match status" value="1"/>
</dbReference>
<dbReference type="InterPro" id="IPR011330">
    <property type="entry name" value="Glyco_hydro/deAcase_b/a-brl"/>
</dbReference>